<organism evidence="2 3">
    <name type="scientific">Lepeophtheirus salmonis</name>
    <name type="common">Salmon louse</name>
    <name type="synonym">Caligus salmonis</name>
    <dbReference type="NCBI Taxonomy" id="72036"/>
    <lineage>
        <taxon>Eukaryota</taxon>
        <taxon>Metazoa</taxon>
        <taxon>Ecdysozoa</taxon>
        <taxon>Arthropoda</taxon>
        <taxon>Crustacea</taxon>
        <taxon>Multicrustacea</taxon>
        <taxon>Hexanauplia</taxon>
        <taxon>Copepoda</taxon>
        <taxon>Siphonostomatoida</taxon>
        <taxon>Caligidae</taxon>
        <taxon>Lepeophtheirus</taxon>
    </lineage>
</organism>
<gene>
    <name evidence="2" type="ORF">LSAA_3166</name>
</gene>
<dbReference type="AlphaFoldDB" id="A0A7R8H1H7"/>
<reference evidence="2" key="1">
    <citation type="submission" date="2021-02" db="EMBL/GenBank/DDBJ databases">
        <authorList>
            <person name="Bekaert M."/>
        </authorList>
    </citation>
    <scope>NUCLEOTIDE SEQUENCE</scope>
    <source>
        <strain evidence="2">IoA-00</strain>
    </source>
</reference>
<evidence type="ECO:0000313" key="2">
    <source>
        <dbReference type="EMBL" id="CAF2807509.1"/>
    </source>
</evidence>
<proteinExistence type="predicted"/>
<feature type="region of interest" description="Disordered" evidence="1">
    <location>
        <begin position="59"/>
        <end position="90"/>
    </location>
</feature>
<accession>A0A7R8H1H7</accession>
<dbReference type="Proteomes" id="UP000675881">
    <property type="component" value="Chromosome 11"/>
</dbReference>
<evidence type="ECO:0000313" key="3">
    <source>
        <dbReference type="Proteomes" id="UP000675881"/>
    </source>
</evidence>
<name>A0A7R8H1H7_LEPSM</name>
<protein>
    <submittedName>
        <fullName evidence="2">(salmon louse) hypothetical protein</fullName>
    </submittedName>
</protein>
<keyword evidence="3" id="KW-1185">Reference proteome</keyword>
<dbReference type="EMBL" id="HG994590">
    <property type="protein sequence ID" value="CAF2807509.1"/>
    <property type="molecule type" value="Genomic_DNA"/>
</dbReference>
<evidence type="ECO:0000256" key="1">
    <source>
        <dbReference type="SAM" id="MobiDB-lite"/>
    </source>
</evidence>
<sequence>MTKIRELLDPAFVPDLWDSLCREIVIRSILDSHRPMTRAQTKIKSDELKKKRCELEREHRTYGDAAKTGSGPHVPSFLSSQKTPDRFRSSGSVLPKKLALKGFRKTKLLSLVVFQGQRVVSFGMSSPRYRP</sequence>